<organism evidence="1 2">
    <name type="scientific">Fictibacillus aquaticus</name>
    <dbReference type="NCBI Taxonomy" id="2021314"/>
    <lineage>
        <taxon>Bacteria</taxon>
        <taxon>Bacillati</taxon>
        <taxon>Bacillota</taxon>
        <taxon>Bacilli</taxon>
        <taxon>Bacillales</taxon>
        <taxon>Fictibacillaceae</taxon>
        <taxon>Fictibacillus</taxon>
    </lineage>
</organism>
<proteinExistence type="predicted"/>
<dbReference type="EMBL" id="NOII01000003">
    <property type="protein sequence ID" value="OYD57480.1"/>
    <property type="molecule type" value="Genomic_DNA"/>
</dbReference>
<dbReference type="AlphaFoldDB" id="A0A235F848"/>
<evidence type="ECO:0000313" key="2">
    <source>
        <dbReference type="Proteomes" id="UP000215059"/>
    </source>
</evidence>
<protein>
    <submittedName>
        <fullName evidence="1">Uncharacterized protein</fullName>
    </submittedName>
</protein>
<comment type="caution">
    <text evidence="1">The sequence shown here is derived from an EMBL/GenBank/DDBJ whole genome shotgun (WGS) entry which is preliminary data.</text>
</comment>
<name>A0A235F848_9BACL</name>
<dbReference type="OrthoDB" id="2973538at2"/>
<sequence length="82" mass="9684">MRYYINMNKSVEEEYGKAFLFDPERCKEENDEIEVLNEADPRDSGKTYIFPESFLLEISEDDYREALVSLGATEKILEKYSK</sequence>
<evidence type="ECO:0000313" key="1">
    <source>
        <dbReference type="EMBL" id="OYD57480.1"/>
    </source>
</evidence>
<keyword evidence="2" id="KW-1185">Reference proteome</keyword>
<gene>
    <name evidence="1" type="ORF">CGZ90_12445</name>
</gene>
<reference evidence="1 2" key="1">
    <citation type="submission" date="2017-07" db="EMBL/GenBank/DDBJ databases">
        <title>Fictibacillus sp. nov. GDSW-R2A3 Genome sequencing and assembly.</title>
        <authorList>
            <person name="Mayilraj S."/>
        </authorList>
    </citation>
    <scope>NUCLEOTIDE SEQUENCE [LARGE SCALE GENOMIC DNA]</scope>
    <source>
        <strain evidence="1 2">GDSW-R2A3</strain>
    </source>
</reference>
<accession>A0A235F848</accession>
<dbReference type="RefSeq" id="WP_094252830.1">
    <property type="nucleotide sequence ID" value="NZ_JBHLXL010000001.1"/>
</dbReference>
<dbReference type="Proteomes" id="UP000215059">
    <property type="component" value="Unassembled WGS sequence"/>
</dbReference>